<dbReference type="EMBL" id="MFIQ01000010">
    <property type="protein sequence ID" value="OGF93656.1"/>
    <property type="molecule type" value="Genomic_DNA"/>
</dbReference>
<evidence type="ECO:0000313" key="5">
    <source>
        <dbReference type="Proteomes" id="UP000178894"/>
    </source>
</evidence>
<protein>
    <recommendedName>
        <fullName evidence="6">LysM domain-containing protein</fullName>
    </recommendedName>
</protein>
<reference evidence="4 5" key="1">
    <citation type="journal article" date="2016" name="Nat. Commun.">
        <title>Thousands of microbial genomes shed light on interconnected biogeochemical processes in an aquifer system.</title>
        <authorList>
            <person name="Anantharaman K."/>
            <person name="Brown C.T."/>
            <person name="Hug L.A."/>
            <person name="Sharon I."/>
            <person name="Castelle C.J."/>
            <person name="Probst A.J."/>
            <person name="Thomas B.C."/>
            <person name="Singh A."/>
            <person name="Wilkins M.J."/>
            <person name="Karaoz U."/>
            <person name="Brodie E.L."/>
            <person name="Williams K.H."/>
            <person name="Hubbard S.S."/>
            <person name="Banfield J.F."/>
        </authorList>
    </citation>
    <scope>NUCLEOTIDE SEQUENCE [LARGE SCALE GENOMIC DNA]</scope>
</reference>
<accession>A0A1F5Y0Q9</accession>
<evidence type="ECO:0000256" key="3">
    <source>
        <dbReference type="SAM" id="SignalP"/>
    </source>
</evidence>
<gene>
    <name evidence="4" type="ORF">A3G54_03910</name>
</gene>
<feature type="coiled-coil region" evidence="1">
    <location>
        <begin position="81"/>
        <end position="108"/>
    </location>
</feature>
<evidence type="ECO:0000256" key="2">
    <source>
        <dbReference type="SAM" id="Phobius"/>
    </source>
</evidence>
<sequence>MISFIFLLVMALVPQMANAAANNCGNNREVFVPKGISSPGDFAKIFGISFQALQEVNRGLTERNFRAEETLCVPIKSDDYLVQIEKDKAAWEKKIAGLRGELKASKKKIGDLNAALGAAYIGWRIVAGTLVVLVVSLAVVSRRLYRHTHRDARRRTLLRPSYFERVTQRMTRSRTARRR</sequence>
<keyword evidence="2" id="KW-1133">Transmembrane helix</keyword>
<keyword evidence="3" id="KW-0732">Signal</keyword>
<feature type="transmembrane region" description="Helical" evidence="2">
    <location>
        <begin position="121"/>
        <end position="145"/>
    </location>
</feature>
<proteinExistence type="predicted"/>
<keyword evidence="2" id="KW-0472">Membrane</keyword>
<name>A0A1F5Y0Q9_9BACT</name>
<feature type="signal peptide" evidence="3">
    <location>
        <begin position="1"/>
        <end position="19"/>
    </location>
</feature>
<dbReference type="AlphaFoldDB" id="A0A1F5Y0Q9"/>
<dbReference type="Proteomes" id="UP000178894">
    <property type="component" value="Unassembled WGS sequence"/>
</dbReference>
<keyword evidence="2" id="KW-0812">Transmembrane</keyword>
<evidence type="ECO:0000313" key="4">
    <source>
        <dbReference type="EMBL" id="OGF93656.1"/>
    </source>
</evidence>
<evidence type="ECO:0008006" key="6">
    <source>
        <dbReference type="Google" id="ProtNLM"/>
    </source>
</evidence>
<organism evidence="4 5">
    <name type="scientific">Candidatus Giovannonibacteria bacterium RIFCSPLOWO2_12_FULL_44_15</name>
    <dbReference type="NCBI Taxonomy" id="1798364"/>
    <lineage>
        <taxon>Bacteria</taxon>
        <taxon>Candidatus Giovannoniibacteriota</taxon>
    </lineage>
</organism>
<evidence type="ECO:0000256" key="1">
    <source>
        <dbReference type="SAM" id="Coils"/>
    </source>
</evidence>
<keyword evidence="1" id="KW-0175">Coiled coil</keyword>
<feature type="chain" id="PRO_5009522347" description="LysM domain-containing protein" evidence="3">
    <location>
        <begin position="20"/>
        <end position="179"/>
    </location>
</feature>
<comment type="caution">
    <text evidence="4">The sequence shown here is derived from an EMBL/GenBank/DDBJ whole genome shotgun (WGS) entry which is preliminary data.</text>
</comment>